<dbReference type="AlphaFoldDB" id="A0A3E0U0L0"/>
<feature type="domain" description="Helix-hairpin-helix DNA-binding motif class 1" evidence="2">
    <location>
        <begin position="79"/>
        <end position="98"/>
    </location>
</feature>
<dbReference type="PANTHER" id="PTHR21180:SF32">
    <property type="entry name" value="ENDONUCLEASE_EXONUCLEASE_PHOSPHATASE FAMILY DOMAIN-CONTAINING PROTEIN 1"/>
    <property type="match status" value="1"/>
</dbReference>
<protein>
    <submittedName>
        <fullName evidence="3">ComEA family DNA-binding protein</fullName>
    </submittedName>
</protein>
<dbReference type="PANTHER" id="PTHR21180">
    <property type="entry name" value="ENDONUCLEASE/EXONUCLEASE/PHOSPHATASE FAMILY DOMAIN-CONTAINING PROTEIN 1"/>
    <property type="match status" value="1"/>
</dbReference>
<dbReference type="GO" id="GO:0015627">
    <property type="term" value="C:type II protein secretion system complex"/>
    <property type="evidence" value="ECO:0007669"/>
    <property type="project" value="TreeGrafter"/>
</dbReference>
<comment type="caution">
    <text evidence="3">The sequence shown here is derived from an EMBL/GenBank/DDBJ whole genome shotgun (WGS) entry which is preliminary data.</text>
</comment>
<name>A0A3E0U0L0_9GAMM</name>
<dbReference type="SUPFAM" id="SSF47781">
    <property type="entry name" value="RuvA domain 2-like"/>
    <property type="match status" value="1"/>
</dbReference>
<dbReference type="Proteomes" id="UP000256899">
    <property type="component" value="Unassembled WGS sequence"/>
</dbReference>
<keyword evidence="3" id="KW-0238">DNA-binding</keyword>
<evidence type="ECO:0000259" key="2">
    <source>
        <dbReference type="SMART" id="SM00278"/>
    </source>
</evidence>
<dbReference type="SMART" id="SM00278">
    <property type="entry name" value="HhH1"/>
    <property type="match status" value="2"/>
</dbReference>
<feature type="chain" id="PRO_5017728787" evidence="1">
    <location>
        <begin position="23"/>
        <end position="101"/>
    </location>
</feature>
<evidence type="ECO:0000313" key="3">
    <source>
        <dbReference type="EMBL" id="REL29745.1"/>
    </source>
</evidence>
<dbReference type="GO" id="GO:0003677">
    <property type="term" value="F:DNA binding"/>
    <property type="evidence" value="ECO:0007669"/>
    <property type="project" value="UniProtKB-KW"/>
</dbReference>
<dbReference type="NCBIfam" id="TIGR00426">
    <property type="entry name" value="competence protein ComEA helix-hairpin-helix repeat region"/>
    <property type="match status" value="1"/>
</dbReference>
<evidence type="ECO:0000256" key="1">
    <source>
        <dbReference type="SAM" id="SignalP"/>
    </source>
</evidence>
<organism evidence="3 4">
    <name type="scientific">Thalassotalea euphylliae</name>
    <dbReference type="NCBI Taxonomy" id="1655234"/>
    <lineage>
        <taxon>Bacteria</taxon>
        <taxon>Pseudomonadati</taxon>
        <taxon>Pseudomonadota</taxon>
        <taxon>Gammaproteobacteria</taxon>
        <taxon>Alteromonadales</taxon>
        <taxon>Colwelliaceae</taxon>
        <taxon>Thalassotalea</taxon>
    </lineage>
</organism>
<sequence length="101" mass="11239">MKNIIFAAIVASLTLFSHSSLANNMPEMSATKTQVVIQEPIDVNQATMEQLVLLKGIGKKKAQAIIDYRLENGNFISIDDLTNVKGIGERFIENNRHLLKI</sequence>
<dbReference type="InterPro" id="IPR051675">
    <property type="entry name" value="Endo/Exo/Phosphatase_dom_1"/>
</dbReference>
<accession>A0A3E0U0L0</accession>
<dbReference type="InterPro" id="IPR010994">
    <property type="entry name" value="RuvA_2-like"/>
</dbReference>
<dbReference type="Pfam" id="PF12836">
    <property type="entry name" value="HHH_3"/>
    <property type="match status" value="1"/>
</dbReference>
<keyword evidence="1" id="KW-0732">Signal</keyword>
<evidence type="ECO:0000313" key="4">
    <source>
        <dbReference type="Proteomes" id="UP000256899"/>
    </source>
</evidence>
<dbReference type="Gene3D" id="1.10.150.280">
    <property type="entry name" value="AF1531-like domain"/>
    <property type="match status" value="1"/>
</dbReference>
<feature type="domain" description="Helix-hairpin-helix DNA-binding motif class 1" evidence="2">
    <location>
        <begin position="49"/>
        <end position="68"/>
    </location>
</feature>
<gene>
    <name evidence="3" type="ORF">DXX94_02925</name>
</gene>
<dbReference type="GO" id="GO:0015628">
    <property type="term" value="P:protein secretion by the type II secretion system"/>
    <property type="evidence" value="ECO:0007669"/>
    <property type="project" value="TreeGrafter"/>
</dbReference>
<dbReference type="InterPro" id="IPR004509">
    <property type="entry name" value="Competence_ComEA_HhH"/>
</dbReference>
<dbReference type="RefSeq" id="WP_116013747.1">
    <property type="nucleotide sequence ID" value="NZ_QUOT01000001.1"/>
</dbReference>
<dbReference type="GO" id="GO:0006281">
    <property type="term" value="P:DNA repair"/>
    <property type="evidence" value="ECO:0007669"/>
    <property type="project" value="InterPro"/>
</dbReference>
<dbReference type="EMBL" id="QUOT01000001">
    <property type="protein sequence ID" value="REL29745.1"/>
    <property type="molecule type" value="Genomic_DNA"/>
</dbReference>
<proteinExistence type="predicted"/>
<dbReference type="InterPro" id="IPR003583">
    <property type="entry name" value="Hlx-hairpin-Hlx_DNA-bd_motif"/>
</dbReference>
<keyword evidence="4" id="KW-1185">Reference proteome</keyword>
<reference evidence="4" key="1">
    <citation type="submission" date="2018-08" db="EMBL/GenBank/DDBJ databases">
        <title>Thalassotalea euphylliae genome.</title>
        <authorList>
            <person name="Summers S."/>
            <person name="Rice S.A."/>
            <person name="Freckelton M.L."/>
            <person name="Nedved B.T."/>
            <person name="Hadfield M.G."/>
        </authorList>
    </citation>
    <scope>NUCLEOTIDE SEQUENCE [LARGE SCALE GENOMIC DNA]</scope>
    <source>
        <strain evidence="4">H3</strain>
    </source>
</reference>
<feature type="signal peptide" evidence="1">
    <location>
        <begin position="1"/>
        <end position="22"/>
    </location>
</feature>